<dbReference type="Proteomes" id="UP000784793">
    <property type="component" value="Unassembled WGS sequence"/>
</dbReference>
<evidence type="ECO:0000313" key="1">
    <source>
        <dbReference type="EMBL" id="HJF09857.1"/>
    </source>
</evidence>
<comment type="caution">
    <text evidence="1">The sequence shown here is derived from an EMBL/GenBank/DDBJ whole genome shotgun (WGS) entry which is preliminary data.</text>
</comment>
<gene>
    <name evidence="1" type="ORF">K8V23_03520</name>
</gene>
<evidence type="ECO:0000313" key="2">
    <source>
        <dbReference type="Proteomes" id="UP000784793"/>
    </source>
</evidence>
<name>A0A921FHN1_9LACO</name>
<dbReference type="AlphaFoldDB" id="A0A921FHN1"/>
<sequence length="50" mass="6200">MKDKKPIFGPPIEPLIRSREELRRYQNLYVFSANYFKKKVHLPSWHRKEK</sequence>
<proteinExistence type="predicted"/>
<accession>A0A921FHN1</accession>
<dbReference type="EMBL" id="DYXB01000055">
    <property type="protein sequence ID" value="HJF09857.1"/>
    <property type="molecule type" value="Genomic_DNA"/>
</dbReference>
<protein>
    <submittedName>
        <fullName evidence="1">Uncharacterized protein</fullName>
    </submittedName>
</protein>
<organism evidence="1 2">
    <name type="scientific">Lactobacillus crispatus</name>
    <dbReference type="NCBI Taxonomy" id="47770"/>
    <lineage>
        <taxon>Bacteria</taxon>
        <taxon>Bacillati</taxon>
        <taxon>Bacillota</taxon>
        <taxon>Bacilli</taxon>
        <taxon>Lactobacillales</taxon>
        <taxon>Lactobacillaceae</taxon>
        <taxon>Lactobacillus</taxon>
    </lineage>
</organism>
<reference evidence="1" key="1">
    <citation type="journal article" date="2021" name="PeerJ">
        <title>Extensive microbial diversity within the chicken gut microbiome revealed by metagenomics and culture.</title>
        <authorList>
            <person name="Gilroy R."/>
            <person name="Ravi A."/>
            <person name="Getino M."/>
            <person name="Pursley I."/>
            <person name="Horton D.L."/>
            <person name="Alikhan N.F."/>
            <person name="Baker D."/>
            <person name="Gharbi K."/>
            <person name="Hall N."/>
            <person name="Watson M."/>
            <person name="Adriaenssens E.M."/>
            <person name="Foster-Nyarko E."/>
            <person name="Jarju S."/>
            <person name="Secka A."/>
            <person name="Antonio M."/>
            <person name="Oren A."/>
            <person name="Chaudhuri R.R."/>
            <person name="La Ragione R."/>
            <person name="Hildebrand F."/>
            <person name="Pallen M.J."/>
        </authorList>
    </citation>
    <scope>NUCLEOTIDE SEQUENCE</scope>
    <source>
        <strain evidence="1">CHK194-22301</strain>
    </source>
</reference>
<reference evidence="1" key="2">
    <citation type="submission" date="2021-09" db="EMBL/GenBank/DDBJ databases">
        <authorList>
            <person name="Gilroy R."/>
        </authorList>
    </citation>
    <scope>NUCLEOTIDE SEQUENCE</scope>
    <source>
        <strain evidence="1">CHK194-22301</strain>
    </source>
</reference>